<evidence type="ECO:0008006" key="3">
    <source>
        <dbReference type="Google" id="ProtNLM"/>
    </source>
</evidence>
<dbReference type="InterPro" id="IPR008969">
    <property type="entry name" value="CarboxyPept-like_regulatory"/>
</dbReference>
<organism evidence="1 2">
    <name type="scientific">Flavobacterium arsenatis</name>
    <dbReference type="NCBI Taxonomy" id="1484332"/>
    <lineage>
        <taxon>Bacteria</taxon>
        <taxon>Pseudomonadati</taxon>
        <taxon>Bacteroidota</taxon>
        <taxon>Flavobacteriia</taxon>
        <taxon>Flavobacteriales</taxon>
        <taxon>Flavobacteriaceae</taxon>
        <taxon>Flavobacterium</taxon>
    </lineage>
</organism>
<dbReference type="EMBL" id="JAVDVI010000009">
    <property type="protein sequence ID" value="MDR6968240.1"/>
    <property type="molecule type" value="Genomic_DNA"/>
</dbReference>
<dbReference type="SUPFAM" id="SSF49464">
    <property type="entry name" value="Carboxypeptidase regulatory domain-like"/>
    <property type="match status" value="1"/>
</dbReference>
<dbReference type="Proteomes" id="UP001255185">
    <property type="component" value="Unassembled WGS sequence"/>
</dbReference>
<dbReference type="Gene3D" id="2.60.40.1120">
    <property type="entry name" value="Carboxypeptidase-like, regulatory domain"/>
    <property type="match status" value="1"/>
</dbReference>
<dbReference type="RefSeq" id="WP_310026750.1">
    <property type="nucleotide sequence ID" value="NZ_JAVDVI010000009.1"/>
</dbReference>
<protein>
    <recommendedName>
        <fullName evidence="3">Carboxypeptidase regulatory-like domain-containing protein</fullName>
    </recommendedName>
</protein>
<reference evidence="1 2" key="1">
    <citation type="submission" date="2023-07" db="EMBL/GenBank/DDBJ databases">
        <title>Sorghum-associated microbial communities from plants grown in Nebraska, USA.</title>
        <authorList>
            <person name="Schachtman D."/>
        </authorList>
    </citation>
    <scope>NUCLEOTIDE SEQUENCE [LARGE SCALE GENOMIC DNA]</scope>
    <source>
        <strain evidence="1 2">3773</strain>
    </source>
</reference>
<sequence>MERIQEAKLSSYLVTADGLHDAPQEIKDKIPKFGDYEKALDEKIEAIMEQREIQERDSKGTTANKYRLKDTLILSALEVSRKVRAFAIEEENEELEHLVDYSKSDLERSADTVLRDKCMVIHDAGVEYLDKMVAYGLKKPMLETLVKDIESYKAVIPKPREKVVTKKDATAELAVLFSDTDKLLKKMDKVFEMVRADHFDFYRNYKNNRLLTDPGYRKLSVMGKVKDEAGNPVANVVIEAAEAKVQVFTGVEGHFRIKTLEAGTYDFMFKKKGFLEQLVRVDVNDGERTEVDVVLKK</sequence>
<name>A0ABU1TQJ8_9FLAO</name>
<evidence type="ECO:0000313" key="1">
    <source>
        <dbReference type="EMBL" id="MDR6968240.1"/>
    </source>
</evidence>
<comment type="caution">
    <text evidence="1">The sequence shown here is derived from an EMBL/GenBank/DDBJ whole genome shotgun (WGS) entry which is preliminary data.</text>
</comment>
<proteinExistence type="predicted"/>
<keyword evidence="2" id="KW-1185">Reference proteome</keyword>
<accession>A0ABU1TQJ8</accession>
<dbReference type="Pfam" id="PF13620">
    <property type="entry name" value="CarboxypepD_reg"/>
    <property type="match status" value="1"/>
</dbReference>
<gene>
    <name evidence="1" type="ORF">J2X31_002257</name>
</gene>
<evidence type="ECO:0000313" key="2">
    <source>
        <dbReference type="Proteomes" id="UP001255185"/>
    </source>
</evidence>